<reference evidence="14" key="2">
    <citation type="submission" date="2025-09" db="UniProtKB">
        <authorList>
            <consortium name="Ensembl"/>
        </authorList>
    </citation>
    <scope>IDENTIFICATION</scope>
</reference>
<evidence type="ECO:0000256" key="6">
    <source>
        <dbReference type="ARBA" id="ARBA00022692"/>
    </source>
</evidence>
<name>A0A8C5YST3_MARMA</name>
<evidence type="ECO:0000256" key="5">
    <source>
        <dbReference type="ARBA" id="ARBA00022507"/>
    </source>
</evidence>
<comment type="caution">
    <text evidence="13">Lacks conserved residue(s) required for the propagation of feature annotation.</text>
</comment>
<keyword evidence="12 13" id="KW-0807">Transducer</keyword>
<feature type="transmembrane region" description="Helical" evidence="13">
    <location>
        <begin position="129"/>
        <end position="150"/>
    </location>
</feature>
<keyword evidence="8 13" id="KW-0297">G-protein coupled receptor</keyword>
<keyword evidence="11" id="KW-0325">Glycoprotein</keyword>
<feature type="transmembrane region" description="Helical" evidence="13">
    <location>
        <begin position="180"/>
        <end position="208"/>
    </location>
</feature>
<keyword evidence="7 13" id="KW-1133">Transmembrane helix</keyword>
<comment type="similarity">
    <text evidence="3 13">Belongs to the G-protein coupled receptor 1 family.</text>
</comment>
<keyword evidence="9 13" id="KW-0472">Membrane</keyword>
<keyword evidence="6 13" id="KW-0812">Transmembrane</keyword>
<sequence length="288" mass="32157">MASKDLAIGIIFLFQTTVGFMGNIFFLSHYSVLYFTRSRVRPTDLILKHLTVANSLVLLSKGVPQTMAAFGSKHFFSDIGCKLVFYVHRVGRGVCIGSTCLLSIFQAIMISPMTSRWAELQQQIPKYIGFSNILCWILNMLVNSFIPVFVTGNSNNKNKTKKKELGFCSAIVSNQITGSLVIALLLAYDVLCVGFMIWASSSMVFILYRHKQRVKHIHSTKHSLRSSPETTVTQRILVLVTNISALIPACFPTVSPFILMSNDLKISGFHSFCCGRNRAVGLGMWLKR</sequence>
<comment type="subcellular location">
    <subcellularLocation>
        <location evidence="2 13">Cell membrane</location>
        <topology evidence="2 13">Multi-pass membrane protein</topology>
    </subcellularLocation>
</comment>
<evidence type="ECO:0000256" key="4">
    <source>
        <dbReference type="ARBA" id="ARBA00022475"/>
    </source>
</evidence>
<organism evidence="14 15">
    <name type="scientific">Marmota marmota marmota</name>
    <name type="common">Alpine marmot</name>
    <dbReference type="NCBI Taxonomy" id="9994"/>
    <lineage>
        <taxon>Eukaryota</taxon>
        <taxon>Metazoa</taxon>
        <taxon>Chordata</taxon>
        <taxon>Craniata</taxon>
        <taxon>Vertebrata</taxon>
        <taxon>Euteleostomi</taxon>
        <taxon>Mammalia</taxon>
        <taxon>Eutheria</taxon>
        <taxon>Euarchontoglires</taxon>
        <taxon>Glires</taxon>
        <taxon>Rodentia</taxon>
        <taxon>Sciuromorpha</taxon>
        <taxon>Sciuridae</taxon>
        <taxon>Xerinae</taxon>
        <taxon>Marmotini</taxon>
        <taxon>Marmota</taxon>
    </lineage>
</organism>
<evidence type="ECO:0000256" key="1">
    <source>
        <dbReference type="ARBA" id="ARBA00003878"/>
    </source>
</evidence>
<evidence type="ECO:0000256" key="3">
    <source>
        <dbReference type="ARBA" id="ARBA00010663"/>
    </source>
</evidence>
<accession>A0A8C5YST3</accession>
<keyword evidence="15" id="KW-1185">Reference proteome</keyword>
<reference evidence="14" key="1">
    <citation type="submission" date="2025-08" db="UniProtKB">
        <authorList>
            <consortium name="Ensembl"/>
        </authorList>
    </citation>
    <scope>IDENTIFICATION</scope>
</reference>
<dbReference type="FunFam" id="1.20.1070.10:FF:000033">
    <property type="entry name" value="Vomeronasal type-1 receptor"/>
    <property type="match status" value="1"/>
</dbReference>
<dbReference type="InterPro" id="IPR004072">
    <property type="entry name" value="Vmron_rcpt_1"/>
</dbReference>
<evidence type="ECO:0000256" key="12">
    <source>
        <dbReference type="ARBA" id="ARBA00023224"/>
    </source>
</evidence>
<feature type="transmembrane region" description="Helical" evidence="13">
    <location>
        <begin position="83"/>
        <end position="108"/>
    </location>
</feature>
<proteinExistence type="inferred from homology"/>
<dbReference type="SUPFAM" id="SSF81321">
    <property type="entry name" value="Family A G protein-coupled receptor-like"/>
    <property type="match status" value="1"/>
</dbReference>
<dbReference type="GO" id="GO:0016503">
    <property type="term" value="F:pheromone receptor activity"/>
    <property type="evidence" value="ECO:0007669"/>
    <property type="project" value="InterPro"/>
</dbReference>
<evidence type="ECO:0000256" key="2">
    <source>
        <dbReference type="ARBA" id="ARBA00004651"/>
    </source>
</evidence>
<dbReference type="AlphaFoldDB" id="A0A8C5YST3"/>
<dbReference type="Ensembl" id="ENSMMMT00000004803.1">
    <property type="protein sequence ID" value="ENSMMMP00000004234.1"/>
    <property type="gene ID" value="ENSMMMG00000003852.1"/>
</dbReference>
<evidence type="ECO:0000256" key="9">
    <source>
        <dbReference type="ARBA" id="ARBA00023136"/>
    </source>
</evidence>
<dbReference type="GO" id="GO:0005886">
    <property type="term" value="C:plasma membrane"/>
    <property type="evidence" value="ECO:0007669"/>
    <property type="project" value="UniProtKB-SubCell"/>
</dbReference>
<evidence type="ECO:0000256" key="11">
    <source>
        <dbReference type="ARBA" id="ARBA00023180"/>
    </source>
</evidence>
<dbReference type="GO" id="GO:0019236">
    <property type="term" value="P:response to pheromone"/>
    <property type="evidence" value="ECO:0007669"/>
    <property type="project" value="UniProtKB-KW"/>
</dbReference>
<feature type="transmembrane region" description="Helical" evidence="13">
    <location>
        <begin position="6"/>
        <end position="33"/>
    </location>
</feature>
<dbReference type="GeneTree" id="ENSGT00960000186612"/>
<evidence type="ECO:0000256" key="7">
    <source>
        <dbReference type="ARBA" id="ARBA00022989"/>
    </source>
</evidence>
<dbReference type="PANTHER" id="PTHR24062">
    <property type="entry name" value="VOMERONASAL TYPE-1 RECEPTOR"/>
    <property type="match status" value="1"/>
</dbReference>
<evidence type="ECO:0000256" key="10">
    <source>
        <dbReference type="ARBA" id="ARBA00023170"/>
    </source>
</evidence>
<evidence type="ECO:0000256" key="8">
    <source>
        <dbReference type="ARBA" id="ARBA00023040"/>
    </source>
</evidence>
<dbReference type="Gene3D" id="1.20.1070.10">
    <property type="entry name" value="Rhodopsin 7-helix transmembrane proteins"/>
    <property type="match status" value="1"/>
</dbReference>
<dbReference type="Pfam" id="PF03402">
    <property type="entry name" value="V1R"/>
    <property type="match status" value="1"/>
</dbReference>
<keyword evidence="4 13" id="KW-1003">Cell membrane</keyword>
<protein>
    <recommendedName>
        <fullName evidence="13">Vomeronasal type-1 receptor</fullName>
    </recommendedName>
</protein>
<keyword evidence="5 13" id="KW-0589">Pheromone response</keyword>
<evidence type="ECO:0000256" key="13">
    <source>
        <dbReference type="RuleBase" id="RU364061"/>
    </source>
</evidence>
<evidence type="ECO:0000313" key="14">
    <source>
        <dbReference type="Ensembl" id="ENSMMMP00000004234.1"/>
    </source>
</evidence>
<comment type="function">
    <text evidence="1">Putative pheromone receptor.</text>
</comment>
<evidence type="ECO:0000313" key="15">
    <source>
        <dbReference type="Proteomes" id="UP000694407"/>
    </source>
</evidence>
<dbReference type="Proteomes" id="UP000694407">
    <property type="component" value="Unplaced"/>
</dbReference>
<keyword evidence="10 13" id="KW-0675">Receptor</keyword>
<dbReference type="PRINTS" id="PR01534">
    <property type="entry name" value="VOMERONASL1R"/>
</dbReference>